<reference evidence="2" key="1">
    <citation type="submission" date="2020-04" db="EMBL/GenBank/DDBJ databases">
        <authorList>
            <person name="Zhang T."/>
        </authorList>
    </citation>
    <scope>NUCLEOTIDE SEQUENCE</scope>
    <source>
        <strain evidence="2">HKST-UBA02</strain>
    </source>
</reference>
<keyword evidence="1" id="KW-1133">Transmembrane helix</keyword>
<dbReference type="EMBL" id="JAGQKY010000191">
    <property type="protein sequence ID" value="MCA9397911.1"/>
    <property type="molecule type" value="Genomic_DNA"/>
</dbReference>
<evidence type="ECO:0000313" key="2">
    <source>
        <dbReference type="EMBL" id="MCA9397911.1"/>
    </source>
</evidence>
<feature type="non-terminal residue" evidence="2">
    <location>
        <position position="297"/>
    </location>
</feature>
<proteinExistence type="predicted"/>
<feature type="transmembrane region" description="Helical" evidence="1">
    <location>
        <begin position="17"/>
        <end position="38"/>
    </location>
</feature>
<keyword evidence="1" id="KW-0812">Transmembrane</keyword>
<comment type="caution">
    <text evidence="2">The sequence shown here is derived from an EMBL/GenBank/DDBJ whole genome shotgun (WGS) entry which is preliminary data.</text>
</comment>
<dbReference type="AlphaFoldDB" id="A0A955LXB3"/>
<gene>
    <name evidence="2" type="ORF">KC573_03700</name>
</gene>
<accession>A0A955LXB3</accession>
<keyword evidence="1" id="KW-0472">Membrane</keyword>
<name>A0A955LXB3_UNCKA</name>
<dbReference type="Proteomes" id="UP000699691">
    <property type="component" value="Unassembled WGS sequence"/>
</dbReference>
<protein>
    <submittedName>
        <fullName evidence="2">Uncharacterized protein</fullName>
    </submittedName>
</protein>
<evidence type="ECO:0000313" key="3">
    <source>
        <dbReference type="Proteomes" id="UP000699691"/>
    </source>
</evidence>
<evidence type="ECO:0000256" key="1">
    <source>
        <dbReference type="SAM" id="Phobius"/>
    </source>
</evidence>
<sequence>MQRVDFPLPRNNSNQQGAILVITAIILASVIALAGFLWERVGGFIYTQGKSILEEKVLAITEGGIDKAIWELNESATYSGESGTSLGDGTFDVVVTEIDDSTRLVSSTGYIPNAVFPIAQKTVEVEVLNSGTITGFPYGLQAGEDGVGIRQNVIIQGSMYSNGSVYVDAGSSITGDVWVGGNQTSGILAAFENQNSIYRFGDHYTRRDVGISFISGGTSSLPQVQIYLRKVGNPNHLRVRIMTDNGGFPGTTEIGNGVMYSSWVTTSLSWVTVDLSSVPSLIMGQKYWIVLDGGSNS</sequence>
<organism evidence="2 3">
    <name type="scientific">candidate division WWE3 bacterium</name>
    <dbReference type="NCBI Taxonomy" id="2053526"/>
    <lineage>
        <taxon>Bacteria</taxon>
        <taxon>Katanobacteria</taxon>
    </lineage>
</organism>
<reference evidence="2" key="2">
    <citation type="journal article" date="2021" name="Microbiome">
        <title>Successional dynamics and alternative stable states in a saline activated sludge microbial community over 9 years.</title>
        <authorList>
            <person name="Wang Y."/>
            <person name="Ye J."/>
            <person name="Ju F."/>
            <person name="Liu L."/>
            <person name="Boyd J.A."/>
            <person name="Deng Y."/>
            <person name="Parks D.H."/>
            <person name="Jiang X."/>
            <person name="Yin X."/>
            <person name="Woodcroft B.J."/>
            <person name="Tyson G.W."/>
            <person name="Hugenholtz P."/>
            <person name="Polz M.F."/>
            <person name="Zhang T."/>
        </authorList>
    </citation>
    <scope>NUCLEOTIDE SEQUENCE</scope>
    <source>
        <strain evidence="2">HKST-UBA02</strain>
    </source>
</reference>